<sequence length="292" mass="31857">MSEANVSKKRMFFLYRLWNTDGLAQRKTVTFGDPAAVQGGAIWGVLSVLTTALIWQLVSMAEIVSPLFWPSPQAVWNKFVLIATEGYKGFTLAEHLGISLYRVLAGFGLGCLLGIPVGLGMGLNKVIKGWMDPLIEFYRPVPPLAYVPLVIIWMGIGDSGKVLLLFLATFSIIVISARAGVASVAIEKIHAAYSLGASRWQILRHVILINALPEIFTGMRVAMGVCWGTLVAAEMVAATSGVGWMVLNASRYLNTDIVLMGVILMGVVGFMIDLCMRRLEQKLIPWKSKGRG</sequence>
<dbReference type="SUPFAM" id="SSF161098">
    <property type="entry name" value="MetI-like"/>
    <property type="match status" value="1"/>
</dbReference>
<comment type="similarity">
    <text evidence="7">Belongs to the binding-protein-dependent transport system permease family.</text>
</comment>
<feature type="transmembrane region" description="Helical" evidence="7">
    <location>
        <begin position="100"/>
        <end position="123"/>
    </location>
</feature>
<keyword evidence="5 7" id="KW-1133">Transmembrane helix</keyword>
<reference evidence="9 10" key="1">
    <citation type="journal article" date="2021" name="Syst. Appl. Microbiol.">
        <title>Pseudomonas lalucatii sp. nov. isolated from Vallgornera, a karstic cave in Mallorca, Western Mediterranean.</title>
        <authorList>
            <person name="Busquets A."/>
            <person name="Mulet M."/>
            <person name="Gomila M."/>
            <person name="Garcia-Valdes E."/>
        </authorList>
    </citation>
    <scope>NUCLEOTIDE SEQUENCE [LARGE SCALE GENOMIC DNA]</scope>
    <source>
        <strain evidence="9 10">R1b54</strain>
    </source>
</reference>
<dbReference type="Gene3D" id="1.10.3720.10">
    <property type="entry name" value="MetI-like"/>
    <property type="match status" value="1"/>
</dbReference>
<evidence type="ECO:0000313" key="10">
    <source>
        <dbReference type="Proteomes" id="UP001196601"/>
    </source>
</evidence>
<dbReference type="InterPro" id="IPR000515">
    <property type="entry name" value="MetI-like"/>
</dbReference>
<dbReference type="RefSeq" id="WP_213639123.1">
    <property type="nucleotide sequence ID" value="NZ_JADPMV010000001.1"/>
</dbReference>
<accession>A0ABS5PZ88</accession>
<feature type="transmembrane region" description="Helical" evidence="7">
    <location>
        <begin position="162"/>
        <end position="186"/>
    </location>
</feature>
<feature type="domain" description="ABC transmembrane type-1" evidence="8">
    <location>
        <begin position="96"/>
        <end position="276"/>
    </location>
</feature>
<comment type="caution">
    <text evidence="9">The sequence shown here is derived from an EMBL/GenBank/DDBJ whole genome shotgun (WGS) entry which is preliminary data.</text>
</comment>
<evidence type="ECO:0000256" key="4">
    <source>
        <dbReference type="ARBA" id="ARBA00022692"/>
    </source>
</evidence>
<comment type="subcellular location">
    <subcellularLocation>
        <location evidence="1 7">Cell membrane</location>
        <topology evidence="1 7">Multi-pass membrane protein</topology>
    </subcellularLocation>
</comment>
<dbReference type="CDD" id="cd06261">
    <property type="entry name" value="TM_PBP2"/>
    <property type="match status" value="1"/>
</dbReference>
<keyword evidence="4 7" id="KW-0812">Transmembrane</keyword>
<evidence type="ECO:0000256" key="5">
    <source>
        <dbReference type="ARBA" id="ARBA00022989"/>
    </source>
</evidence>
<evidence type="ECO:0000256" key="6">
    <source>
        <dbReference type="ARBA" id="ARBA00023136"/>
    </source>
</evidence>
<feature type="transmembrane region" description="Helical" evidence="7">
    <location>
        <begin position="135"/>
        <end position="156"/>
    </location>
</feature>
<feature type="transmembrane region" description="Helical" evidence="7">
    <location>
        <begin position="257"/>
        <end position="276"/>
    </location>
</feature>
<evidence type="ECO:0000256" key="7">
    <source>
        <dbReference type="RuleBase" id="RU363032"/>
    </source>
</evidence>
<evidence type="ECO:0000256" key="2">
    <source>
        <dbReference type="ARBA" id="ARBA00022448"/>
    </source>
</evidence>
<gene>
    <name evidence="9" type="ORF">I0D00_07570</name>
</gene>
<dbReference type="Proteomes" id="UP001196601">
    <property type="component" value="Unassembled WGS sequence"/>
</dbReference>
<dbReference type="PROSITE" id="PS50928">
    <property type="entry name" value="ABC_TM1"/>
    <property type="match status" value="1"/>
</dbReference>
<protein>
    <submittedName>
        <fullName evidence="9">ABC transporter permease subunit</fullName>
    </submittedName>
</protein>
<evidence type="ECO:0000313" key="9">
    <source>
        <dbReference type="EMBL" id="MBS7661807.1"/>
    </source>
</evidence>
<proteinExistence type="inferred from homology"/>
<keyword evidence="10" id="KW-1185">Reference proteome</keyword>
<evidence type="ECO:0000256" key="3">
    <source>
        <dbReference type="ARBA" id="ARBA00022475"/>
    </source>
</evidence>
<organism evidence="9 10">
    <name type="scientific">Pseudomonas lalucatii</name>
    <dbReference type="NCBI Taxonomy" id="1424203"/>
    <lineage>
        <taxon>Bacteria</taxon>
        <taxon>Pseudomonadati</taxon>
        <taxon>Pseudomonadota</taxon>
        <taxon>Gammaproteobacteria</taxon>
        <taxon>Pseudomonadales</taxon>
        <taxon>Pseudomonadaceae</taxon>
        <taxon>Pseudomonas</taxon>
    </lineage>
</organism>
<evidence type="ECO:0000259" key="8">
    <source>
        <dbReference type="PROSITE" id="PS50928"/>
    </source>
</evidence>
<feature type="transmembrane region" description="Helical" evidence="7">
    <location>
        <begin position="221"/>
        <end position="245"/>
    </location>
</feature>
<feature type="transmembrane region" description="Helical" evidence="7">
    <location>
        <begin position="35"/>
        <end position="58"/>
    </location>
</feature>
<name>A0ABS5PZ88_9PSED</name>
<keyword evidence="3" id="KW-1003">Cell membrane</keyword>
<dbReference type="EMBL" id="JADPMV010000001">
    <property type="protein sequence ID" value="MBS7661807.1"/>
    <property type="molecule type" value="Genomic_DNA"/>
</dbReference>
<evidence type="ECO:0000256" key="1">
    <source>
        <dbReference type="ARBA" id="ARBA00004651"/>
    </source>
</evidence>
<keyword evidence="2 7" id="KW-0813">Transport</keyword>
<dbReference type="Pfam" id="PF00528">
    <property type="entry name" value="BPD_transp_1"/>
    <property type="match status" value="1"/>
</dbReference>
<dbReference type="PANTHER" id="PTHR30151:SF25">
    <property type="entry name" value="TAURINE TRANSPORT SYSTEM PERMEASE PROTEIN TAUC"/>
    <property type="match status" value="1"/>
</dbReference>
<dbReference type="PANTHER" id="PTHR30151">
    <property type="entry name" value="ALKANE SULFONATE ABC TRANSPORTER-RELATED, MEMBRANE SUBUNIT"/>
    <property type="match status" value="1"/>
</dbReference>
<keyword evidence="6 7" id="KW-0472">Membrane</keyword>
<dbReference type="InterPro" id="IPR035906">
    <property type="entry name" value="MetI-like_sf"/>
</dbReference>